<comment type="caution">
    <text evidence="1">The sequence shown here is derived from an EMBL/GenBank/DDBJ whole genome shotgun (WGS) entry which is preliminary data.</text>
</comment>
<name>A0ABX0UGU6_9BACT</name>
<evidence type="ECO:0000313" key="2">
    <source>
        <dbReference type="Proteomes" id="UP001179181"/>
    </source>
</evidence>
<organism evidence="1 2">
    <name type="scientific">Dyadobacter arcticus</name>
    <dbReference type="NCBI Taxonomy" id="1078754"/>
    <lineage>
        <taxon>Bacteria</taxon>
        <taxon>Pseudomonadati</taxon>
        <taxon>Bacteroidota</taxon>
        <taxon>Cytophagia</taxon>
        <taxon>Cytophagales</taxon>
        <taxon>Spirosomataceae</taxon>
        <taxon>Dyadobacter</taxon>
    </lineage>
</organism>
<protein>
    <submittedName>
        <fullName evidence="1">DNA-binding MarR family transcriptional regulator</fullName>
    </submittedName>
</protein>
<dbReference type="InterPro" id="IPR036390">
    <property type="entry name" value="WH_DNA-bd_sf"/>
</dbReference>
<dbReference type="EMBL" id="JAASQJ010000001">
    <property type="protein sequence ID" value="NIJ52234.1"/>
    <property type="molecule type" value="Genomic_DNA"/>
</dbReference>
<accession>A0ABX0UGU6</accession>
<proteinExistence type="predicted"/>
<dbReference type="InterPro" id="IPR036388">
    <property type="entry name" value="WH-like_DNA-bd_sf"/>
</dbReference>
<keyword evidence="2" id="KW-1185">Reference proteome</keyword>
<evidence type="ECO:0000313" key="1">
    <source>
        <dbReference type="EMBL" id="NIJ52234.1"/>
    </source>
</evidence>
<dbReference type="GO" id="GO:0003677">
    <property type="term" value="F:DNA binding"/>
    <property type="evidence" value="ECO:0007669"/>
    <property type="project" value="UniProtKB-KW"/>
</dbReference>
<keyword evidence="1" id="KW-0238">DNA-binding</keyword>
<reference evidence="1 2" key="1">
    <citation type="submission" date="2020-03" db="EMBL/GenBank/DDBJ databases">
        <title>Genomic Encyclopedia of Type Strains, Phase IV (KMG-IV): sequencing the most valuable type-strain genomes for metagenomic binning, comparative biology and taxonomic classification.</title>
        <authorList>
            <person name="Goeker M."/>
        </authorList>
    </citation>
    <scope>NUCLEOTIDE SEQUENCE [LARGE SCALE GENOMIC DNA]</scope>
    <source>
        <strain evidence="1 2">DSM 102865</strain>
    </source>
</reference>
<sequence>MTDPKNLFGNRLGALANAISDRLKRELIPTVAVANSQVSILVILHPFPGLSIEDLSQALDLSHSNLVRAVGDG</sequence>
<dbReference type="Gene3D" id="1.10.10.10">
    <property type="entry name" value="Winged helix-like DNA-binding domain superfamily/Winged helix DNA-binding domain"/>
    <property type="match status" value="1"/>
</dbReference>
<dbReference type="Proteomes" id="UP001179181">
    <property type="component" value="Unassembled WGS sequence"/>
</dbReference>
<gene>
    <name evidence="1" type="ORF">FHS68_001390</name>
</gene>
<dbReference type="SUPFAM" id="SSF46785">
    <property type="entry name" value="Winged helix' DNA-binding domain"/>
    <property type="match status" value="1"/>
</dbReference>